<dbReference type="InterPro" id="IPR041470">
    <property type="entry name" value="GCP_N"/>
</dbReference>
<evidence type="ECO:0000256" key="1">
    <source>
        <dbReference type="ARBA" id="ARBA00010337"/>
    </source>
</evidence>
<gene>
    <name evidence="9" type="ORF">BJ085DRAFT_24435</name>
</gene>
<dbReference type="Proteomes" id="UP000268162">
    <property type="component" value="Unassembled WGS sequence"/>
</dbReference>
<dbReference type="Pfam" id="PF04130">
    <property type="entry name" value="GCP_C_terminal"/>
    <property type="match status" value="1"/>
</dbReference>
<name>A0A4P9ZZE8_9FUNG</name>
<feature type="domain" description="Gamma tubulin complex component C-terminal" evidence="7">
    <location>
        <begin position="412"/>
        <end position="834"/>
    </location>
</feature>
<dbReference type="GO" id="GO:0000930">
    <property type="term" value="C:gamma-tubulin complex"/>
    <property type="evidence" value="ECO:0007669"/>
    <property type="project" value="UniProtKB-ARBA"/>
</dbReference>
<feature type="compositionally biased region" description="Low complexity" evidence="6">
    <location>
        <begin position="755"/>
        <end position="768"/>
    </location>
</feature>
<proteinExistence type="inferred from homology"/>
<accession>A0A4P9ZZE8</accession>
<keyword evidence="4 5" id="KW-0206">Cytoskeleton</keyword>
<dbReference type="STRING" id="215637.A0A4P9ZZE8"/>
<evidence type="ECO:0000313" key="9">
    <source>
        <dbReference type="EMBL" id="RKP39154.1"/>
    </source>
</evidence>
<dbReference type="AlphaFoldDB" id="A0A4P9ZZE8"/>
<dbReference type="GO" id="GO:0051321">
    <property type="term" value="P:meiotic cell cycle"/>
    <property type="evidence" value="ECO:0007669"/>
    <property type="project" value="TreeGrafter"/>
</dbReference>
<keyword evidence="2 5" id="KW-0963">Cytoplasm</keyword>
<evidence type="ECO:0000259" key="7">
    <source>
        <dbReference type="Pfam" id="PF04130"/>
    </source>
</evidence>
<evidence type="ECO:0000313" key="10">
    <source>
        <dbReference type="Proteomes" id="UP000268162"/>
    </source>
</evidence>
<comment type="similarity">
    <text evidence="1 5">Belongs to the TUBGCP family.</text>
</comment>
<feature type="domain" description="Gamma tubulin complex component protein N-terminal" evidence="8">
    <location>
        <begin position="35"/>
        <end position="408"/>
    </location>
</feature>
<dbReference type="InterPro" id="IPR042241">
    <property type="entry name" value="GCP_C_sf"/>
</dbReference>
<comment type="subcellular location">
    <subcellularLocation>
        <location evidence="5">Cytoplasm</location>
        <location evidence="5">Cytoskeleton</location>
        <location evidence="5">Microtubule organizing center</location>
    </subcellularLocation>
</comment>
<dbReference type="GO" id="GO:0005874">
    <property type="term" value="C:microtubule"/>
    <property type="evidence" value="ECO:0007669"/>
    <property type="project" value="UniProtKB-KW"/>
</dbReference>
<dbReference type="GO" id="GO:0007020">
    <property type="term" value="P:microtubule nucleation"/>
    <property type="evidence" value="ECO:0007669"/>
    <property type="project" value="InterPro"/>
</dbReference>
<evidence type="ECO:0000256" key="4">
    <source>
        <dbReference type="ARBA" id="ARBA00023212"/>
    </source>
</evidence>
<evidence type="ECO:0000256" key="3">
    <source>
        <dbReference type="ARBA" id="ARBA00022701"/>
    </source>
</evidence>
<dbReference type="Gene3D" id="1.20.120.1900">
    <property type="entry name" value="Gamma-tubulin complex, C-terminal domain"/>
    <property type="match status" value="1"/>
</dbReference>
<dbReference type="GO" id="GO:0000922">
    <property type="term" value="C:spindle pole"/>
    <property type="evidence" value="ECO:0007669"/>
    <property type="project" value="InterPro"/>
</dbReference>
<sequence length="840" mass="93416">MPDRDDSVSAAIAAATPAPPDLGTLSPLIQQQLIIDDLLYVASGGPGRYLQLKNADPDTAPLYQQRASAWRVDTRLDRSLRAMVKSLLPACTYYLIIRDFVVEYNHFRAGRVNQALCAAMDEIIQEFHTLIAQLEHLHRSGTESEPFTLQKLTFYLQPSLTMLERLAVLICIIKRQTEQNFLATRQSDYRDYCQEILTHPREGDAGPTVEPGKSSLGRRTTAPLVCRGGRTLKVLAGEMLTRCGDPNAKRLYGFLLSRAAKPFLAMLQMWLRRGEVHDPCEEFMIRPRDRLTMVDVGMGELGLGGGGGDHRGLDTNGLGASSPDGWSTGASYSQYVICLDMTPGFLRPFSKKILLSGMYLNIIRACKTIGHQHQSNDVSATFEGQIYVLQIENAYQYANRTLLWILTEQNHLLNCLRAMKHYFFLDQSDFLTHFLDLAHGELRKPTQEVPLIKLQSLMDVVLQNSASVGAADPYREDVKVDLSCHRFMDQVQLVLGGGGGSTAMPTTTTVSTGTLAQRPDQGTPFGTAQPLTCLEALTLDFVVTFPVSLVITPVFVTKYQMIFRHLLQLKHTEHVLSQMWLGTRNPPRHRSLAKKGAANPWQVPQSHQRIWFLRNCMLNSVRQIIYYTCWEVLEAHWTYFEAKLVSATTIDELTFAHTMFLDNCLQQCMLTVPKLMKIIARLLAKCQAFAVFASHFMRSETASPLAATSNTTSTTAATTVVATPPSEHSVNDNGLMLSPTLRALQTISGSLNHTSPPSSSGHPSSQLATGGGLLGAAASDQFNHRAQQEQTLAKMEKSYQQTLELLLDALRHYSDTETPLFLNLVTKLNLNNYYSTGADL</sequence>
<dbReference type="GO" id="GO:0043015">
    <property type="term" value="F:gamma-tubulin binding"/>
    <property type="evidence" value="ECO:0007669"/>
    <property type="project" value="InterPro"/>
</dbReference>
<dbReference type="PANTHER" id="PTHR19302:SF13">
    <property type="entry name" value="GAMMA-TUBULIN COMPLEX COMPONENT 2"/>
    <property type="match status" value="1"/>
</dbReference>
<evidence type="ECO:0000256" key="2">
    <source>
        <dbReference type="ARBA" id="ARBA00022490"/>
    </source>
</evidence>
<dbReference type="PANTHER" id="PTHR19302">
    <property type="entry name" value="GAMMA TUBULIN COMPLEX PROTEIN"/>
    <property type="match status" value="1"/>
</dbReference>
<dbReference type="GO" id="GO:0051011">
    <property type="term" value="F:microtubule minus-end binding"/>
    <property type="evidence" value="ECO:0007669"/>
    <property type="project" value="TreeGrafter"/>
</dbReference>
<reference evidence="10" key="1">
    <citation type="journal article" date="2018" name="Nat. Microbiol.">
        <title>Leveraging single-cell genomics to expand the fungal tree of life.</title>
        <authorList>
            <person name="Ahrendt S.R."/>
            <person name="Quandt C.A."/>
            <person name="Ciobanu D."/>
            <person name="Clum A."/>
            <person name="Salamov A."/>
            <person name="Andreopoulos B."/>
            <person name="Cheng J.F."/>
            <person name="Woyke T."/>
            <person name="Pelin A."/>
            <person name="Henrissat B."/>
            <person name="Reynolds N.K."/>
            <person name="Benny G.L."/>
            <person name="Smith M.E."/>
            <person name="James T.Y."/>
            <person name="Grigoriev I.V."/>
        </authorList>
    </citation>
    <scope>NUCLEOTIDE SEQUENCE [LARGE SCALE GENOMIC DNA]</scope>
    <source>
        <strain evidence="10">RSA 468</strain>
    </source>
</reference>
<evidence type="ECO:0000256" key="6">
    <source>
        <dbReference type="SAM" id="MobiDB-lite"/>
    </source>
</evidence>
<feature type="region of interest" description="Disordered" evidence="6">
    <location>
        <begin position="749"/>
        <end position="770"/>
    </location>
</feature>
<dbReference type="Pfam" id="PF17681">
    <property type="entry name" value="GCP_N_terminal"/>
    <property type="match status" value="1"/>
</dbReference>
<keyword evidence="3 5" id="KW-0493">Microtubule</keyword>
<dbReference type="InterPro" id="IPR040457">
    <property type="entry name" value="GCP_C"/>
</dbReference>
<dbReference type="GO" id="GO:0031122">
    <property type="term" value="P:cytoplasmic microtubule organization"/>
    <property type="evidence" value="ECO:0007669"/>
    <property type="project" value="TreeGrafter"/>
</dbReference>
<organism evidence="9 10">
    <name type="scientific">Dimargaris cristalligena</name>
    <dbReference type="NCBI Taxonomy" id="215637"/>
    <lineage>
        <taxon>Eukaryota</taxon>
        <taxon>Fungi</taxon>
        <taxon>Fungi incertae sedis</taxon>
        <taxon>Zoopagomycota</taxon>
        <taxon>Kickxellomycotina</taxon>
        <taxon>Dimargaritomycetes</taxon>
        <taxon>Dimargaritales</taxon>
        <taxon>Dimargaritaceae</taxon>
        <taxon>Dimargaris</taxon>
    </lineage>
</organism>
<dbReference type="EMBL" id="ML002294">
    <property type="protein sequence ID" value="RKP39154.1"/>
    <property type="molecule type" value="Genomic_DNA"/>
</dbReference>
<dbReference type="GO" id="GO:0005816">
    <property type="term" value="C:spindle pole body"/>
    <property type="evidence" value="ECO:0007669"/>
    <property type="project" value="UniProtKB-ARBA"/>
</dbReference>
<evidence type="ECO:0000259" key="8">
    <source>
        <dbReference type="Pfam" id="PF17681"/>
    </source>
</evidence>
<dbReference type="GO" id="GO:0051225">
    <property type="term" value="P:spindle assembly"/>
    <property type="evidence" value="ECO:0007669"/>
    <property type="project" value="TreeGrafter"/>
</dbReference>
<protein>
    <recommendedName>
        <fullName evidence="5">Spindle pole body component</fullName>
    </recommendedName>
</protein>
<dbReference type="GO" id="GO:0000278">
    <property type="term" value="P:mitotic cell cycle"/>
    <property type="evidence" value="ECO:0007669"/>
    <property type="project" value="TreeGrafter"/>
</dbReference>
<evidence type="ECO:0000256" key="5">
    <source>
        <dbReference type="RuleBase" id="RU363050"/>
    </source>
</evidence>
<keyword evidence="10" id="KW-1185">Reference proteome</keyword>
<dbReference type="InterPro" id="IPR007259">
    <property type="entry name" value="GCP"/>
</dbReference>